<proteinExistence type="predicted"/>
<reference evidence="2 3" key="1">
    <citation type="submission" date="2015-08" db="EMBL/GenBank/DDBJ databases">
        <title>Ancestral chromatin configuration constrains chromatin evolution on differentiating sex chromosomes in Drosophila.</title>
        <authorList>
            <person name="Zhou Q."/>
            <person name="Bachtrog D."/>
        </authorList>
    </citation>
    <scope>NUCLEOTIDE SEQUENCE [LARGE SCALE GENOMIC DNA]</scope>
    <source>
        <tissue evidence="2">Whole larvae</tissue>
    </source>
</reference>
<feature type="region of interest" description="Disordered" evidence="1">
    <location>
        <begin position="132"/>
        <end position="172"/>
    </location>
</feature>
<dbReference type="STRING" id="30019.A0A0M4EGM1"/>
<evidence type="ECO:0000313" key="3">
    <source>
        <dbReference type="Proteomes" id="UP000494163"/>
    </source>
</evidence>
<gene>
    <name evidence="2" type="ORF">Dbus_chr3Rg58</name>
</gene>
<feature type="compositionally biased region" description="Low complexity" evidence="1">
    <location>
        <begin position="133"/>
        <end position="142"/>
    </location>
</feature>
<organism evidence="2 3">
    <name type="scientific">Drosophila busckii</name>
    <name type="common">Fruit fly</name>
    <dbReference type="NCBI Taxonomy" id="30019"/>
    <lineage>
        <taxon>Eukaryota</taxon>
        <taxon>Metazoa</taxon>
        <taxon>Ecdysozoa</taxon>
        <taxon>Arthropoda</taxon>
        <taxon>Hexapoda</taxon>
        <taxon>Insecta</taxon>
        <taxon>Pterygota</taxon>
        <taxon>Neoptera</taxon>
        <taxon>Endopterygota</taxon>
        <taxon>Diptera</taxon>
        <taxon>Brachycera</taxon>
        <taxon>Muscomorpha</taxon>
        <taxon>Ephydroidea</taxon>
        <taxon>Drosophilidae</taxon>
        <taxon>Drosophila</taxon>
    </lineage>
</organism>
<feature type="compositionally biased region" description="Low complexity" evidence="1">
    <location>
        <begin position="296"/>
        <end position="313"/>
    </location>
</feature>
<dbReference type="OrthoDB" id="6077919at2759"/>
<keyword evidence="3" id="KW-1185">Reference proteome</keyword>
<accession>A0A0M4EGM1</accession>
<evidence type="ECO:0000256" key="1">
    <source>
        <dbReference type="SAM" id="MobiDB-lite"/>
    </source>
</evidence>
<name>A0A0M4EGM1_DROBS</name>
<dbReference type="EMBL" id="CP012526">
    <property type="protein sequence ID" value="ALC45308.1"/>
    <property type="molecule type" value="Genomic_DNA"/>
</dbReference>
<evidence type="ECO:0000313" key="2">
    <source>
        <dbReference type="EMBL" id="ALC45308.1"/>
    </source>
</evidence>
<dbReference type="Proteomes" id="UP000494163">
    <property type="component" value="Chromosome 3R"/>
</dbReference>
<sequence length="399" mass="41461">MIMHGTWYKGPQLTHHPHTDYHQFRSYPSFVVTPYHDGHATIPCPPPTSCSSNSHAIGPGQTHESAAIIVEGSLAAAATAVGSETGSSVLNSPIKIEQVFGEPATGISTAGTIVDDYALSLDCSVEHHFRTQSSYSSNSIKSPPETTAQQQQQQQQQQQSTGKSHDSSSSTTAAAVAAAAAAAAAVNMPIGSVQGQNPTQGLVHWMSAVMAEHMTGQTHHDPSTAVGMHYMWNGNVDHAKDISDYNLWPPTPRSHQHASEHHPMTLKQEYEAKMNDHHHHNNLQKGSLGLGGVPNGAGSAAGSNSALGGSTHHSNHVTAAAAAAAAHHHNNAVAAASAAALLVVPQPINAIKMSGSGNGVGAAAGHGHAAGGGSGRKYQCKMCPQVSRMSINNLLLLFA</sequence>
<dbReference type="AlphaFoldDB" id="A0A0M4EGM1"/>
<protein>
    <submittedName>
        <fullName evidence="2">Rn</fullName>
    </submittedName>
</protein>
<feature type="compositionally biased region" description="Low complexity" evidence="1">
    <location>
        <begin position="149"/>
        <end position="172"/>
    </location>
</feature>
<feature type="region of interest" description="Disordered" evidence="1">
    <location>
        <begin position="279"/>
        <end position="313"/>
    </location>
</feature>